<evidence type="ECO:0000256" key="1">
    <source>
        <dbReference type="PROSITE-ProRule" id="PRU00023"/>
    </source>
</evidence>
<dbReference type="PANTHER" id="PTHR24148:SF78">
    <property type="entry name" value="HETEROKARYON INCOMPATIBILITY DOMAIN-CONTAINING PROTEIN"/>
    <property type="match status" value="1"/>
</dbReference>
<dbReference type="Pfam" id="PF06985">
    <property type="entry name" value="HET"/>
    <property type="match status" value="1"/>
</dbReference>
<feature type="repeat" description="ANK" evidence="1">
    <location>
        <begin position="592"/>
        <end position="616"/>
    </location>
</feature>
<protein>
    <recommendedName>
        <fullName evidence="3">Heterokaryon incompatibility domain-containing protein</fullName>
    </recommendedName>
</protein>
<dbReference type="Gene3D" id="1.25.40.20">
    <property type="entry name" value="Ankyrin repeat-containing domain"/>
    <property type="match status" value="2"/>
</dbReference>
<evidence type="ECO:0000256" key="2">
    <source>
        <dbReference type="SAM" id="SignalP"/>
    </source>
</evidence>
<feature type="domain" description="Heterokaryon incompatibility" evidence="3">
    <location>
        <begin position="75"/>
        <end position="208"/>
    </location>
</feature>
<dbReference type="AlphaFoldDB" id="A0A6A6DMR0"/>
<dbReference type="InterPro" id="IPR002110">
    <property type="entry name" value="Ankyrin_rpt"/>
</dbReference>
<dbReference type="Pfam" id="PF12796">
    <property type="entry name" value="Ank_2"/>
    <property type="match status" value="1"/>
</dbReference>
<feature type="repeat" description="ANK" evidence="1">
    <location>
        <begin position="627"/>
        <end position="651"/>
    </location>
</feature>
<feature type="repeat" description="ANK" evidence="1">
    <location>
        <begin position="697"/>
        <end position="721"/>
    </location>
</feature>
<sequence>MEPMLVALSLCIFVASAALLHNQRVKRIPYRYSSFPPGYNGIRLLRLTPNKDKTAPIKCQLFNYSLQSDQGAHLYEALSYVWGNPHKPVPIFISGHRFYITENLHAALLHLRDCSIERIIWVDAICINQADDKEKEHQIQSIAKIYSQANRVIVWLGEAADDSDQALQDVRVAARDNHTYSSDNKKSQEAILKLLERPWFRRIWVLQEVAAARHVLIICGSMVIDGYAFCLGLDLLKDLYEARPDLQGLIGSVTYLIRGAIFRPNYPASMPGRSSLDICPLGELIDMYHTHKATKRHDKVYALLGMSSDDLSKAGLLPNYGLPWKELLRRLAKFLLYEKVSVETWGDKEMAVIKSKGCVLGKVSVKSDSAWDNRQKVDIIFKNTSGQLEYIGEWSAHWTLQNSAKPIQDGDLICLLQGASKPTIIRSYKDYFAIILIAVTPENIQTGVGDIGWLELLQSIKLFTRDFLLVWDWENPTGELKYQGIYKRSIETYSQVSEYLKTESERYLDKATRTWDVGLILGDSGEDEKAEERLREAIKGYEIAFREEHSHMLKCQYGLTPLSWAAGNGYDAIVDFLLTKDGVNPGLEDSQYGRTPLSWAAGNGHETIVKMLLDTGKVDVDVKDSQNRRTPLSWAAGNGHEAIVKLLLDTGKVDVDVKDSQNRRTPLSWAARNGHGAIVKLLLDTGKVDVDVKDSLYEQTPLSLAAENGHGAVVKLLLETGKADVNTKANEGHFRWTPSHFATMNGHEAVVKLLQSYVTTLNRP</sequence>
<dbReference type="SUPFAM" id="SSF48403">
    <property type="entry name" value="Ankyrin repeat"/>
    <property type="match status" value="1"/>
</dbReference>
<proteinExistence type="predicted"/>
<dbReference type="InterPro" id="IPR052895">
    <property type="entry name" value="HetReg/Transcr_Mod"/>
</dbReference>
<dbReference type="PROSITE" id="PS50088">
    <property type="entry name" value="ANK_REPEAT"/>
    <property type="match status" value="4"/>
</dbReference>
<feature type="chain" id="PRO_5025342851" description="Heterokaryon incompatibility domain-containing protein" evidence="2">
    <location>
        <begin position="18"/>
        <end position="764"/>
    </location>
</feature>
<gene>
    <name evidence="4" type="ORF">K469DRAFT_673923</name>
</gene>
<keyword evidence="5" id="KW-1185">Reference proteome</keyword>
<evidence type="ECO:0000313" key="4">
    <source>
        <dbReference type="EMBL" id="KAF2179662.1"/>
    </source>
</evidence>
<feature type="repeat" description="ANK" evidence="1">
    <location>
        <begin position="662"/>
        <end position="686"/>
    </location>
</feature>
<keyword evidence="2" id="KW-0732">Signal</keyword>
<dbReference type="InterPro" id="IPR010730">
    <property type="entry name" value="HET"/>
</dbReference>
<dbReference type="EMBL" id="ML994664">
    <property type="protein sequence ID" value="KAF2179662.1"/>
    <property type="molecule type" value="Genomic_DNA"/>
</dbReference>
<evidence type="ECO:0000313" key="5">
    <source>
        <dbReference type="Proteomes" id="UP000800200"/>
    </source>
</evidence>
<reference evidence="4" key="1">
    <citation type="journal article" date="2020" name="Stud. Mycol.">
        <title>101 Dothideomycetes genomes: a test case for predicting lifestyles and emergence of pathogens.</title>
        <authorList>
            <person name="Haridas S."/>
            <person name="Albert R."/>
            <person name="Binder M."/>
            <person name="Bloem J."/>
            <person name="Labutti K."/>
            <person name="Salamov A."/>
            <person name="Andreopoulos B."/>
            <person name="Baker S."/>
            <person name="Barry K."/>
            <person name="Bills G."/>
            <person name="Bluhm B."/>
            <person name="Cannon C."/>
            <person name="Castanera R."/>
            <person name="Culley D."/>
            <person name="Daum C."/>
            <person name="Ezra D."/>
            <person name="Gonzalez J."/>
            <person name="Henrissat B."/>
            <person name="Kuo A."/>
            <person name="Liang C."/>
            <person name="Lipzen A."/>
            <person name="Lutzoni F."/>
            <person name="Magnuson J."/>
            <person name="Mondo S."/>
            <person name="Nolan M."/>
            <person name="Ohm R."/>
            <person name="Pangilinan J."/>
            <person name="Park H.-J."/>
            <person name="Ramirez L."/>
            <person name="Alfaro M."/>
            <person name="Sun H."/>
            <person name="Tritt A."/>
            <person name="Yoshinaga Y."/>
            <person name="Zwiers L.-H."/>
            <person name="Turgeon B."/>
            <person name="Goodwin S."/>
            <person name="Spatafora J."/>
            <person name="Crous P."/>
            <person name="Grigoriev I."/>
        </authorList>
    </citation>
    <scope>NUCLEOTIDE SEQUENCE</scope>
    <source>
        <strain evidence="4">CBS 207.26</strain>
    </source>
</reference>
<dbReference type="Pfam" id="PF00023">
    <property type="entry name" value="Ank"/>
    <property type="match status" value="2"/>
</dbReference>
<dbReference type="OrthoDB" id="194358at2759"/>
<keyword evidence="1" id="KW-0040">ANK repeat</keyword>
<name>A0A6A6DMR0_9PEZI</name>
<dbReference type="SMART" id="SM00248">
    <property type="entry name" value="ANK"/>
    <property type="match status" value="6"/>
</dbReference>
<accession>A0A6A6DMR0</accession>
<organism evidence="4 5">
    <name type="scientific">Zopfia rhizophila CBS 207.26</name>
    <dbReference type="NCBI Taxonomy" id="1314779"/>
    <lineage>
        <taxon>Eukaryota</taxon>
        <taxon>Fungi</taxon>
        <taxon>Dikarya</taxon>
        <taxon>Ascomycota</taxon>
        <taxon>Pezizomycotina</taxon>
        <taxon>Dothideomycetes</taxon>
        <taxon>Dothideomycetes incertae sedis</taxon>
        <taxon>Zopfiaceae</taxon>
        <taxon>Zopfia</taxon>
    </lineage>
</organism>
<feature type="signal peptide" evidence="2">
    <location>
        <begin position="1"/>
        <end position="17"/>
    </location>
</feature>
<dbReference type="PROSITE" id="PS50297">
    <property type="entry name" value="ANK_REP_REGION"/>
    <property type="match status" value="4"/>
</dbReference>
<dbReference type="InterPro" id="IPR036770">
    <property type="entry name" value="Ankyrin_rpt-contain_sf"/>
</dbReference>
<dbReference type="PANTHER" id="PTHR24148">
    <property type="entry name" value="ANKYRIN REPEAT DOMAIN-CONTAINING PROTEIN 39 HOMOLOG-RELATED"/>
    <property type="match status" value="1"/>
</dbReference>
<dbReference type="Proteomes" id="UP000800200">
    <property type="component" value="Unassembled WGS sequence"/>
</dbReference>
<evidence type="ECO:0000259" key="3">
    <source>
        <dbReference type="Pfam" id="PF06985"/>
    </source>
</evidence>